<dbReference type="Proteomes" id="UP001198200">
    <property type="component" value="Unassembled WGS sequence"/>
</dbReference>
<gene>
    <name evidence="2" type="ORF">LKD48_10075</name>
</gene>
<keyword evidence="1" id="KW-0812">Transmembrane</keyword>
<feature type="transmembrane region" description="Helical" evidence="1">
    <location>
        <begin position="78"/>
        <end position="97"/>
    </location>
</feature>
<organism evidence="2 3">
    <name type="scientific">Anthropogastromicrobium aceti</name>
    <dbReference type="NCBI Taxonomy" id="2981768"/>
    <lineage>
        <taxon>Bacteria</taxon>
        <taxon>Bacillati</taxon>
        <taxon>Bacillota</taxon>
        <taxon>Clostridia</taxon>
        <taxon>Lachnospirales</taxon>
        <taxon>Lachnospiraceae</taxon>
        <taxon>Anthropogastromicrobium</taxon>
    </lineage>
</organism>
<comment type="caution">
    <text evidence="2">The sequence shown here is derived from an EMBL/GenBank/DDBJ whole genome shotgun (WGS) entry which is preliminary data.</text>
</comment>
<dbReference type="EMBL" id="JAJEQN010000024">
    <property type="protein sequence ID" value="MCC2221977.1"/>
    <property type="molecule type" value="Genomic_DNA"/>
</dbReference>
<protein>
    <submittedName>
        <fullName evidence="2">Conjugal transfer protein TraX</fullName>
    </submittedName>
</protein>
<feature type="transmembrane region" description="Helical" evidence="1">
    <location>
        <begin position="45"/>
        <end position="66"/>
    </location>
</feature>
<sequence>MSAFALKIIAMVTMFIDHLFASCIDPYGVDVWNISRHIVPGTGTTLYWIGRMIGRIAFPIFCFQIVEGVRYTKNWKRYMARLALLALISEIPFDLALKNFQIDMSSQNVFLTLLFGMMIVTFMKVVDQDWKYLVWPVLVFGYGYMAKFIFHTDYDWSGVVCIAVMGLMNEPWEKVFRPYTPAVSQMIHVVFAALGIFVLYYKNSFEIYGFFALLPIALYNGRKGYSSKKVQYAFYFFYPVHLIVLFVIAYTFR</sequence>
<accession>A0AAE3E4B6</accession>
<feature type="transmembrane region" description="Helical" evidence="1">
    <location>
        <begin position="133"/>
        <end position="150"/>
    </location>
</feature>
<keyword evidence="3" id="KW-1185">Reference proteome</keyword>
<feature type="transmembrane region" description="Helical" evidence="1">
    <location>
        <begin position="233"/>
        <end position="252"/>
    </location>
</feature>
<feature type="transmembrane region" description="Helical" evidence="1">
    <location>
        <begin position="109"/>
        <end position="126"/>
    </location>
</feature>
<feature type="transmembrane region" description="Helical" evidence="1">
    <location>
        <begin position="179"/>
        <end position="199"/>
    </location>
</feature>
<evidence type="ECO:0000313" key="2">
    <source>
        <dbReference type="EMBL" id="MCC2221977.1"/>
    </source>
</evidence>
<keyword evidence="1" id="KW-0472">Membrane</keyword>
<keyword evidence="1" id="KW-1133">Transmembrane helix</keyword>
<reference evidence="2 3" key="1">
    <citation type="submission" date="2021-10" db="EMBL/GenBank/DDBJ databases">
        <title>Anaerobic single-cell dispensing facilitates the cultivation of human gut bacteria.</title>
        <authorList>
            <person name="Afrizal A."/>
        </authorList>
    </citation>
    <scope>NUCLEOTIDE SEQUENCE [LARGE SCALE GENOMIC DNA]</scope>
    <source>
        <strain evidence="2 3">CLA-AA-H224</strain>
    </source>
</reference>
<proteinExistence type="predicted"/>
<dbReference type="Pfam" id="PF05857">
    <property type="entry name" value="TraX"/>
    <property type="match status" value="1"/>
</dbReference>
<dbReference type="InterPro" id="IPR008875">
    <property type="entry name" value="TraX"/>
</dbReference>
<evidence type="ECO:0000313" key="3">
    <source>
        <dbReference type="Proteomes" id="UP001198200"/>
    </source>
</evidence>
<evidence type="ECO:0000256" key="1">
    <source>
        <dbReference type="SAM" id="Phobius"/>
    </source>
</evidence>
<dbReference type="RefSeq" id="WP_118614045.1">
    <property type="nucleotide sequence ID" value="NZ_JAJEQN010000024.1"/>
</dbReference>
<dbReference type="AlphaFoldDB" id="A0AAE3E4B6"/>
<name>A0AAE3E4B6_9FIRM</name>